<reference evidence="1 2" key="1">
    <citation type="submission" date="2016-02" db="EMBL/GenBank/DDBJ databases">
        <authorList>
            <person name="Wen L."/>
            <person name="He K."/>
            <person name="Yang H."/>
        </authorList>
    </citation>
    <scope>NUCLEOTIDE SEQUENCE [LARGE SCALE GENOMIC DNA]</scope>
    <source>
        <strain evidence="1 2">CD09_2</strain>
    </source>
</reference>
<dbReference type="Proteomes" id="UP000077262">
    <property type="component" value="Unassembled WGS sequence"/>
</dbReference>
<evidence type="ECO:0000313" key="1">
    <source>
        <dbReference type="EMBL" id="OAH42780.1"/>
    </source>
</evidence>
<accession>A0A177JNG0</accession>
<dbReference type="EMBL" id="LSTR01000040">
    <property type="protein sequence ID" value="OAH42780.1"/>
    <property type="molecule type" value="Genomic_DNA"/>
</dbReference>
<protein>
    <submittedName>
        <fullName evidence="1">Uncharacterized protein</fullName>
    </submittedName>
</protein>
<dbReference type="RefSeq" id="WP_155738087.1">
    <property type="nucleotide sequence ID" value="NZ_LSTR01000040.1"/>
</dbReference>
<evidence type="ECO:0000313" key="2">
    <source>
        <dbReference type="Proteomes" id="UP000077262"/>
    </source>
</evidence>
<comment type="caution">
    <text evidence="1">The sequence shown here is derived from an EMBL/GenBank/DDBJ whole genome shotgun (WGS) entry which is preliminary data.</text>
</comment>
<sequence>MSAKADTIMDGLTVRTQEIMDKQTEAATTMLAGANPHQDDAWLWVLMVEAHKAGIDPIYAKTAYLKGDIEAVDVEDRITRLTGAIIYAGEWSIKRGIAL</sequence>
<dbReference type="AlphaFoldDB" id="A0A177JNG0"/>
<name>A0A177JNG0_SPHYA</name>
<gene>
    <name evidence="1" type="ORF">AX777_05950</name>
</gene>
<organism evidence="1 2">
    <name type="scientific">Sphingobium yanoikuyae</name>
    <name type="common">Sphingomonas yanoikuyae</name>
    <dbReference type="NCBI Taxonomy" id="13690"/>
    <lineage>
        <taxon>Bacteria</taxon>
        <taxon>Pseudomonadati</taxon>
        <taxon>Pseudomonadota</taxon>
        <taxon>Alphaproteobacteria</taxon>
        <taxon>Sphingomonadales</taxon>
        <taxon>Sphingomonadaceae</taxon>
        <taxon>Sphingobium</taxon>
    </lineage>
</organism>
<proteinExistence type="predicted"/>